<evidence type="ECO:0000313" key="2">
    <source>
        <dbReference type="Proteomes" id="UP000215453"/>
    </source>
</evidence>
<proteinExistence type="predicted"/>
<name>A0A1Y6LDW1_ZYMTR</name>
<sequence>MSDPAVVNMTPTTSSPRASLLGLPVELRHLIYQQVFLLPIDHQVSSSWKLTFDLEKRRSQLLPDLNPTRLSIPWLNLSLTSRTLASDLRSLMSSPSYAADERLHTYTLDLEGEGEGLTLGCRLGPTTWVSLPCPPQDVRILDVRYDTNTGLQTHGDGGPSRLTTALFQTLNLLVHCGPRLDFGRVLPEPMRIHELRIEMARKGGVRPARGEGGEVDSWEKRATDPEMMLYAFGSLVGMYVRTGVWKGVVDKVRMRGGGKTLSWDPEDVEGEGIPPEWKGYGFEWGLEAYQR</sequence>
<gene>
    <name evidence="1" type="ORF">ZT1A5_G3954</name>
</gene>
<reference evidence="1 2" key="1">
    <citation type="submission" date="2016-10" db="EMBL/GenBank/DDBJ databases">
        <authorList>
            <person name="Varghese N."/>
        </authorList>
    </citation>
    <scope>NUCLEOTIDE SEQUENCE [LARGE SCALE GENOMIC DNA]</scope>
</reference>
<protein>
    <submittedName>
        <fullName evidence="1">Uncharacterized protein</fullName>
    </submittedName>
</protein>
<dbReference type="EMBL" id="LT882678">
    <property type="protein sequence ID" value="SMY22515.1"/>
    <property type="molecule type" value="Genomic_DNA"/>
</dbReference>
<accession>A0A1Y6LDW1</accession>
<dbReference type="Proteomes" id="UP000215453">
    <property type="component" value="Chromosome 3"/>
</dbReference>
<evidence type="ECO:0000313" key="1">
    <source>
        <dbReference type="EMBL" id="SMY22515.1"/>
    </source>
</evidence>
<organism evidence="1 2">
    <name type="scientific">Zymoseptoria tritici ST99CH_1A5</name>
    <dbReference type="NCBI Taxonomy" id="1276529"/>
    <lineage>
        <taxon>Eukaryota</taxon>
        <taxon>Fungi</taxon>
        <taxon>Dikarya</taxon>
        <taxon>Ascomycota</taxon>
        <taxon>Pezizomycotina</taxon>
        <taxon>Dothideomycetes</taxon>
        <taxon>Dothideomycetidae</taxon>
        <taxon>Mycosphaerellales</taxon>
        <taxon>Mycosphaerellaceae</taxon>
        <taxon>Zymoseptoria</taxon>
    </lineage>
</organism>
<dbReference type="AlphaFoldDB" id="A0A1Y6LDW1"/>